<reference evidence="1 2" key="1">
    <citation type="journal article" date="2016" name="Nat. Commun.">
        <title>Thousands of microbial genomes shed light on interconnected biogeochemical processes in an aquifer system.</title>
        <authorList>
            <person name="Anantharaman K."/>
            <person name="Brown C.T."/>
            <person name="Hug L.A."/>
            <person name="Sharon I."/>
            <person name="Castelle C.J."/>
            <person name="Probst A.J."/>
            <person name="Thomas B.C."/>
            <person name="Singh A."/>
            <person name="Wilkins M.J."/>
            <person name="Karaoz U."/>
            <person name="Brodie E.L."/>
            <person name="Williams K.H."/>
            <person name="Hubbard S.S."/>
            <person name="Banfield J.F."/>
        </authorList>
    </citation>
    <scope>NUCLEOTIDE SEQUENCE [LARGE SCALE GENOMIC DNA]</scope>
</reference>
<dbReference type="AlphaFoldDB" id="A0A1F7HDP4"/>
<sequence>MSENPNATMDRILEESERKIEEVTARYLSTALAILYNKGVPVDPSTLQRMFQESDEIGERSSAMPSVVRLFFDPTNCDVYDAAFREVSVLGINQEVDTEHIAGTFEFIRLLHLQCPNPGRHQTT</sequence>
<comment type="caution">
    <text evidence="1">The sequence shown here is derived from an EMBL/GenBank/DDBJ whole genome shotgun (WGS) entry which is preliminary data.</text>
</comment>
<name>A0A1F7HDP4_9BACT</name>
<dbReference type="Proteomes" id="UP000177027">
    <property type="component" value="Unassembled WGS sequence"/>
</dbReference>
<proteinExistence type="predicted"/>
<organism evidence="1 2">
    <name type="scientific">Candidatus Roizmanbacteria bacterium RIFCSPHIGHO2_02_FULL_40_9</name>
    <dbReference type="NCBI Taxonomy" id="1802042"/>
    <lineage>
        <taxon>Bacteria</taxon>
        <taxon>Candidatus Roizmaniibacteriota</taxon>
    </lineage>
</organism>
<protein>
    <submittedName>
        <fullName evidence="1">Uncharacterized protein</fullName>
    </submittedName>
</protein>
<accession>A0A1F7HDP4</accession>
<evidence type="ECO:0000313" key="1">
    <source>
        <dbReference type="EMBL" id="OGK29193.1"/>
    </source>
</evidence>
<gene>
    <name evidence="1" type="ORF">A3D06_01040</name>
</gene>
<dbReference type="EMBL" id="MFZS01000014">
    <property type="protein sequence ID" value="OGK29193.1"/>
    <property type="molecule type" value="Genomic_DNA"/>
</dbReference>
<evidence type="ECO:0000313" key="2">
    <source>
        <dbReference type="Proteomes" id="UP000177027"/>
    </source>
</evidence>